<gene>
    <name evidence="2" type="ORF">BSL78_27024</name>
</gene>
<dbReference type="PANTHER" id="PTHR46289">
    <property type="entry name" value="52 KDA REPRESSOR OF THE INHIBITOR OF THE PROTEIN KINASE-LIKE PROTEIN-RELATED"/>
    <property type="match status" value="1"/>
</dbReference>
<evidence type="ECO:0000313" key="3">
    <source>
        <dbReference type="Proteomes" id="UP000230750"/>
    </source>
</evidence>
<evidence type="ECO:0000259" key="1">
    <source>
        <dbReference type="Pfam" id="PF05699"/>
    </source>
</evidence>
<comment type="caution">
    <text evidence="2">The sequence shown here is derived from an EMBL/GenBank/DDBJ whole genome shotgun (WGS) entry which is preliminary data.</text>
</comment>
<dbReference type="EMBL" id="MRZV01001732">
    <property type="protein sequence ID" value="PIK36143.1"/>
    <property type="molecule type" value="Genomic_DNA"/>
</dbReference>
<feature type="domain" description="HAT C-terminal dimerisation" evidence="1">
    <location>
        <begin position="163"/>
        <end position="218"/>
    </location>
</feature>
<keyword evidence="2" id="KW-0808">Transferase</keyword>
<dbReference type="PANTHER" id="PTHR46289:SF14">
    <property type="entry name" value="DUF4371 DOMAIN-CONTAINING PROTEIN"/>
    <property type="match status" value="1"/>
</dbReference>
<proteinExistence type="predicted"/>
<dbReference type="Proteomes" id="UP000230750">
    <property type="component" value="Unassembled WGS sequence"/>
</dbReference>
<dbReference type="InterPro" id="IPR052958">
    <property type="entry name" value="IFN-induced_PKR_regulator"/>
</dbReference>
<dbReference type="AlphaFoldDB" id="A0A2G8JK74"/>
<evidence type="ECO:0000313" key="2">
    <source>
        <dbReference type="EMBL" id="PIK36143.1"/>
    </source>
</evidence>
<dbReference type="Pfam" id="PF05699">
    <property type="entry name" value="Dimer_Tnp_hAT"/>
    <property type="match status" value="1"/>
</dbReference>
<dbReference type="InterPro" id="IPR008906">
    <property type="entry name" value="HATC_C_dom"/>
</dbReference>
<reference evidence="2 3" key="1">
    <citation type="journal article" date="2017" name="PLoS Biol.">
        <title>The sea cucumber genome provides insights into morphological evolution and visceral regeneration.</title>
        <authorList>
            <person name="Zhang X."/>
            <person name="Sun L."/>
            <person name="Yuan J."/>
            <person name="Sun Y."/>
            <person name="Gao Y."/>
            <person name="Zhang L."/>
            <person name="Li S."/>
            <person name="Dai H."/>
            <person name="Hamel J.F."/>
            <person name="Liu C."/>
            <person name="Yu Y."/>
            <person name="Liu S."/>
            <person name="Lin W."/>
            <person name="Guo K."/>
            <person name="Jin S."/>
            <person name="Xu P."/>
            <person name="Storey K.B."/>
            <person name="Huan P."/>
            <person name="Zhang T."/>
            <person name="Zhou Y."/>
            <person name="Zhang J."/>
            <person name="Lin C."/>
            <person name="Li X."/>
            <person name="Xing L."/>
            <person name="Huo D."/>
            <person name="Sun M."/>
            <person name="Wang L."/>
            <person name="Mercier A."/>
            <person name="Li F."/>
            <person name="Yang H."/>
            <person name="Xiang J."/>
        </authorList>
    </citation>
    <scope>NUCLEOTIDE SEQUENCE [LARGE SCALE GENOMIC DNA]</scope>
    <source>
        <strain evidence="2">Shaxun</strain>
        <tissue evidence="2">Muscle</tissue>
    </source>
</reference>
<accession>A0A2G8JK74</accession>
<keyword evidence="3" id="KW-1185">Reference proteome</keyword>
<name>A0A2G8JK74_STIJA</name>
<sequence length="246" mass="28303">MDVGDAYKHISIVRDQLMSIRQSKQSFGKVYTKMLAMAKVAKVKISIPHRCGKQTKRNNMKGKNPITYYRRTLYVPFVDGLVQQLRDSFQGMSAHALQGLLLIPTNLEKLDDECQQKLLEFYKTDLPSPSSALQELAVWKRFWSSRVDKPSTLKASLGECSPSLFPNVHTMMMLLLITPVTSASVERSNSSLRHIKNRYRSTMTEDRLNGLMMLFVHRDIPLDYEEIVDEYATCHPRRMSFVNPLQ</sequence>
<dbReference type="GO" id="GO:0046983">
    <property type="term" value="F:protein dimerization activity"/>
    <property type="evidence" value="ECO:0007669"/>
    <property type="project" value="InterPro"/>
</dbReference>
<dbReference type="OrthoDB" id="6144991at2759"/>
<dbReference type="GO" id="GO:0016301">
    <property type="term" value="F:kinase activity"/>
    <property type="evidence" value="ECO:0007669"/>
    <property type="project" value="UniProtKB-KW"/>
</dbReference>
<keyword evidence="2" id="KW-0418">Kinase</keyword>
<protein>
    <submittedName>
        <fullName evidence="2">Putative 52 kDa repressor of the inhibitor of the protein kinase-like</fullName>
    </submittedName>
</protein>
<organism evidence="2 3">
    <name type="scientific">Stichopus japonicus</name>
    <name type="common">Sea cucumber</name>
    <dbReference type="NCBI Taxonomy" id="307972"/>
    <lineage>
        <taxon>Eukaryota</taxon>
        <taxon>Metazoa</taxon>
        <taxon>Echinodermata</taxon>
        <taxon>Eleutherozoa</taxon>
        <taxon>Echinozoa</taxon>
        <taxon>Holothuroidea</taxon>
        <taxon>Aspidochirotacea</taxon>
        <taxon>Aspidochirotida</taxon>
        <taxon>Stichopodidae</taxon>
        <taxon>Apostichopus</taxon>
    </lineage>
</organism>
<dbReference type="STRING" id="307972.A0A2G8JK74"/>